<keyword evidence="1" id="KW-0812">Transmembrane</keyword>
<proteinExistence type="predicted"/>
<sequence>MAENLRYYALGAYTGLLALFVSLDKIVLDTTTAIAALAPIAAVITVDVIKHRND</sequence>
<feature type="transmembrane region" description="Helical" evidence="1">
    <location>
        <begin position="7"/>
        <end position="27"/>
    </location>
</feature>
<dbReference type="EMBL" id="LAZR01056615">
    <property type="protein sequence ID" value="KKK73816.1"/>
    <property type="molecule type" value="Genomic_DNA"/>
</dbReference>
<name>A0A0F9ANL6_9ZZZZ</name>
<accession>A0A0F9ANL6</accession>
<comment type="caution">
    <text evidence="2">The sequence shown here is derived from an EMBL/GenBank/DDBJ whole genome shotgun (WGS) entry which is preliminary data.</text>
</comment>
<evidence type="ECO:0000313" key="2">
    <source>
        <dbReference type="EMBL" id="KKK73816.1"/>
    </source>
</evidence>
<gene>
    <name evidence="2" type="ORF">LCGC14_2890030</name>
</gene>
<evidence type="ECO:0000256" key="1">
    <source>
        <dbReference type="SAM" id="Phobius"/>
    </source>
</evidence>
<dbReference type="AlphaFoldDB" id="A0A0F9ANL6"/>
<keyword evidence="1" id="KW-1133">Transmembrane helix</keyword>
<feature type="transmembrane region" description="Helical" evidence="1">
    <location>
        <begin position="33"/>
        <end position="49"/>
    </location>
</feature>
<protein>
    <submittedName>
        <fullName evidence="2">Uncharacterized protein</fullName>
    </submittedName>
</protein>
<reference evidence="2" key="1">
    <citation type="journal article" date="2015" name="Nature">
        <title>Complex archaea that bridge the gap between prokaryotes and eukaryotes.</title>
        <authorList>
            <person name="Spang A."/>
            <person name="Saw J.H."/>
            <person name="Jorgensen S.L."/>
            <person name="Zaremba-Niedzwiedzka K."/>
            <person name="Martijn J."/>
            <person name="Lind A.E."/>
            <person name="van Eijk R."/>
            <person name="Schleper C."/>
            <person name="Guy L."/>
            <person name="Ettema T.J."/>
        </authorList>
    </citation>
    <scope>NUCLEOTIDE SEQUENCE</scope>
</reference>
<organism evidence="2">
    <name type="scientific">marine sediment metagenome</name>
    <dbReference type="NCBI Taxonomy" id="412755"/>
    <lineage>
        <taxon>unclassified sequences</taxon>
        <taxon>metagenomes</taxon>
        <taxon>ecological metagenomes</taxon>
    </lineage>
</organism>
<keyword evidence="1" id="KW-0472">Membrane</keyword>